<name>A0ABQ2C8D1_9LACO</name>
<accession>A0ABQ2C8D1</accession>
<evidence type="ECO:0000313" key="2">
    <source>
        <dbReference type="Proteomes" id="UP000603295"/>
    </source>
</evidence>
<sequence>MRKKIDLMELHRLAIDGEPANYQVRWDNILLIAAYDQDRTFILTTEGEKPVLKRRLSEVLDRFAEENSIHSHEMGALYDLVGCRTRGYIAGHHRLVPTCGRSNNQVVYYMVHFLDDAAELIDDKRVEMLLRGKNETYHVQVNTSYRTFRRIVGAADDVAKIQLQIYEYCRHQYGKKKQEDIHERTYDSDYCVIQEHRRISEKVLMATILHIVEIAYEETYGEMIALEFVERLKRVINRF</sequence>
<protein>
    <submittedName>
        <fullName evidence="1">Uncharacterized protein</fullName>
    </submittedName>
</protein>
<proteinExistence type="predicted"/>
<evidence type="ECO:0000313" key="1">
    <source>
        <dbReference type="EMBL" id="GGI64266.1"/>
    </source>
</evidence>
<keyword evidence="2" id="KW-1185">Reference proteome</keyword>
<comment type="caution">
    <text evidence="1">The sequence shown here is derived from an EMBL/GenBank/DDBJ whole genome shotgun (WGS) entry which is preliminary data.</text>
</comment>
<organism evidence="1 2">
    <name type="scientific">Limosilactobacillus caviae</name>
    <dbReference type="NCBI Taxonomy" id="1769424"/>
    <lineage>
        <taxon>Bacteria</taxon>
        <taxon>Bacillati</taxon>
        <taxon>Bacillota</taxon>
        <taxon>Bacilli</taxon>
        <taxon>Lactobacillales</taxon>
        <taxon>Lactobacillaceae</taxon>
        <taxon>Limosilactobacillus</taxon>
    </lineage>
</organism>
<reference evidence="2" key="1">
    <citation type="journal article" date="2019" name="Int. J. Syst. Evol. Microbiol.">
        <title>The Global Catalogue of Microorganisms (GCM) 10K type strain sequencing project: providing services to taxonomists for standard genome sequencing and annotation.</title>
        <authorList>
            <consortium name="The Broad Institute Genomics Platform"/>
            <consortium name="The Broad Institute Genome Sequencing Center for Infectious Disease"/>
            <person name="Wu L."/>
            <person name="Ma J."/>
        </authorList>
    </citation>
    <scope>NUCLEOTIDE SEQUENCE [LARGE SCALE GENOMIC DNA]</scope>
    <source>
        <strain evidence="2">CCM 8609</strain>
    </source>
</reference>
<dbReference type="Proteomes" id="UP000603295">
    <property type="component" value="Unassembled WGS sequence"/>
</dbReference>
<dbReference type="EMBL" id="BMDS01000013">
    <property type="protein sequence ID" value="GGI64266.1"/>
    <property type="molecule type" value="Genomic_DNA"/>
</dbReference>
<gene>
    <name evidence="1" type="ORF">GCM10011459_21000</name>
</gene>
<dbReference type="RefSeq" id="WP_225431358.1">
    <property type="nucleotide sequence ID" value="NZ_BMDS01000013.1"/>
</dbReference>